<comment type="caution">
    <text evidence="2">The sequence shown here is derived from an EMBL/GenBank/DDBJ whole genome shotgun (WGS) entry which is preliminary data.</text>
</comment>
<name>A0A1W0WAY3_HYPEX</name>
<keyword evidence="3" id="KW-1185">Reference proteome</keyword>
<gene>
    <name evidence="2" type="ORF">BV898_13397</name>
</gene>
<protein>
    <submittedName>
        <fullName evidence="2">Uncharacterized protein</fullName>
    </submittedName>
</protein>
<reference evidence="3" key="1">
    <citation type="submission" date="2017-01" db="EMBL/GenBank/DDBJ databases">
        <title>Comparative genomics of anhydrobiosis in the tardigrade Hypsibius dujardini.</title>
        <authorList>
            <person name="Yoshida Y."/>
            <person name="Koutsovoulos G."/>
            <person name="Laetsch D."/>
            <person name="Stevens L."/>
            <person name="Kumar S."/>
            <person name="Horikawa D."/>
            <person name="Ishino K."/>
            <person name="Komine S."/>
            <person name="Tomita M."/>
            <person name="Blaxter M."/>
            <person name="Arakawa K."/>
        </authorList>
    </citation>
    <scope>NUCLEOTIDE SEQUENCE [LARGE SCALE GENOMIC DNA]</scope>
    <source>
        <strain evidence="3">Z151</strain>
    </source>
</reference>
<feature type="region of interest" description="Disordered" evidence="1">
    <location>
        <begin position="1"/>
        <end position="20"/>
    </location>
</feature>
<dbReference type="AlphaFoldDB" id="A0A1W0WAY3"/>
<organism evidence="2 3">
    <name type="scientific">Hypsibius exemplaris</name>
    <name type="common">Freshwater tardigrade</name>
    <dbReference type="NCBI Taxonomy" id="2072580"/>
    <lineage>
        <taxon>Eukaryota</taxon>
        <taxon>Metazoa</taxon>
        <taxon>Ecdysozoa</taxon>
        <taxon>Tardigrada</taxon>
        <taxon>Eutardigrada</taxon>
        <taxon>Parachela</taxon>
        <taxon>Hypsibioidea</taxon>
        <taxon>Hypsibiidae</taxon>
        <taxon>Hypsibius</taxon>
    </lineage>
</organism>
<dbReference type="EMBL" id="MTYJ01000147">
    <property type="protein sequence ID" value="OQV12369.1"/>
    <property type="molecule type" value="Genomic_DNA"/>
</dbReference>
<sequence>MSKTPADDLDVYNHNNNHDYNTDDDNEALVLLGLPTPVEELMNRVVVVFRPETRHGYFKVIDNNCNTLVKQSFCYNIGIGVPDPLPYVMPAEDAVIPQHTAAKCQYMLVGTEYADFYSGRVCPPPASPGNVPPGTLNCIEFDGNGGLKSECYSSQPLTYYNGGFSERMRRKDMNALTGGTPISEIMVIVRNVQITSHLRGHYQ</sequence>
<evidence type="ECO:0000313" key="3">
    <source>
        <dbReference type="Proteomes" id="UP000192578"/>
    </source>
</evidence>
<dbReference type="Proteomes" id="UP000192578">
    <property type="component" value="Unassembled WGS sequence"/>
</dbReference>
<proteinExistence type="predicted"/>
<accession>A0A1W0WAY3</accession>
<evidence type="ECO:0000313" key="2">
    <source>
        <dbReference type="EMBL" id="OQV12369.1"/>
    </source>
</evidence>
<evidence type="ECO:0000256" key="1">
    <source>
        <dbReference type="SAM" id="MobiDB-lite"/>
    </source>
</evidence>